<feature type="transmembrane region" description="Helical" evidence="1">
    <location>
        <begin position="119"/>
        <end position="139"/>
    </location>
</feature>
<dbReference type="AlphaFoldDB" id="A0A4R4EGG6"/>
<dbReference type="OrthoDB" id="2662505at2"/>
<accession>A0A4R4EGG6</accession>
<feature type="transmembrane region" description="Helical" evidence="1">
    <location>
        <begin position="296"/>
        <end position="318"/>
    </location>
</feature>
<dbReference type="RefSeq" id="WP_132418337.1">
    <property type="nucleotide sequence ID" value="NZ_SKFG01000010.1"/>
</dbReference>
<reference evidence="2 3" key="1">
    <citation type="submission" date="2019-03" db="EMBL/GenBank/DDBJ databases">
        <authorList>
            <person name="Kim M.K.M."/>
        </authorList>
    </citation>
    <scope>NUCLEOTIDE SEQUENCE [LARGE SCALE GENOMIC DNA]</scope>
    <source>
        <strain evidence="2 3">18JY21-1</strain>
    </source>
</reference>
<name>A0A4R4EGG6_9BACL</name>
<comment type="caution">
    <text evidence="2">The sequence shown here is derived from an EMBL/GenBank/DDBJ whole genome shotgun (WGS) entry which is preliminary data.</text>
</comment>
<sequence>MWMLTAILILITLVLFALFLWTSYKHQGGKKPAAIIDELLSKEEAKKKLMQLYQRSYNWSMKVPFLQRYVRNIRKRLESIHTYDGYTLRKEAMKITFATLGSALILILLIMIINPNLMLFFWVLLGLIVINGMMIDAFVNRLEDRLIKQFIQCLSHVRHYYQQHKMVDEAIYEAAQVSSYEAALHAERVHQMLTSYNPKAKLDEYYEVAPNRYLKMFAGISFFIMEYGDKTVKNGSLYLNALSKLTQEMNFDILRREKLGHLLKGLTVIALLPVLFTSPIENWARTYFPAISDFYAGQFGLLFKIVVFLTIIVSYILLRKMLENDEANYSIKPARNQWRKRLYDIPPIKWIVNRFVPGKHTKQHFQISTLLKETNSPLTIEWFYMNRLLLTFVSFIGVMVLFFYMHSLTVDRILHAPTKQVNYIGKLPPEEQLKAEQLTEFDRSIIQDLSQSSIVVKERIIQKVSEATQTDRNSASVILTANRIFGKINILKDEYLKWWELVIGLGISIMIYYVPVWILRFQKRLREIDMQNEVDQFHTLIGILSAFERVSVEIVLEWLDRSAMIFRAPLQTCLLHYDYGAERALEQLKQEVVFVPFVRIVERLQLAVEKISLQAAFDDLEMEQEFYKQKREQHYEKVIEQKSSWGKLIGFAPMYALIFMYLVIPLLYISSVQMTQYVKVLQQ</sequence>
<gene>
    <name evidence="2" type="ORF">E0485_12320</name>
</gene>
<organism evidence="2 3">
    <name type="scientific">Paenibacillus albiflavus</name>
    <dbReference type="NCBI Taxonomy" id="2545760"/>
    <lineage>
        <taxon>Bacteria</taxon>
        <taxon>Bacillati</taxon>
        <taxon>Bacillota</taxon>
        <taxon>Bacilli</taxon>
        <taxon>Bacillales</taxon>
        <taxon>Paenibacillaceae</taxon>
        <taxon>Paenibacillus</taxon>
    </lineage>
</organism>
<feature type="transmembrane region" description="Helical" evidence="1">
    <location>
        <begin position="6"/>
        <end position="24"/>
    </location>
</feature>
<evidence type="ECO:0000256" key="1">
    <source>
        <dbReference type="SAM" id="Phobius"/>
    </source>
</evidence>
<protein>
    <submittedName>
        <fullName evidence="2">Uncharacterized protein</fullName>
    </submittedName>
</protein>
<feature type="transmembrane region" description="Helical" evidence="1">
    <location>
        <begin position="259"/>
        <end position="276"/>
    </location>
</feature>
<evidence type="ECO:0000313" key="3">
    <source>
        <dbReference type="Proteomes" id="UP000295418"/>
    </source>
</evidence>
<keyword evidence="1" id="KW-0472">Membrane</keyword>
<dbReference type="Proteomes" id="UP000295418">
    <property type="component" value="Unassembled WGS sequence"/>
</dbReference>
<keyword evidence="1" id="KW-0812">Transmembrane</keyword>
<keyword evidence="1" id="KW-1133">Transmembrane helix</keyword>
<feature type="transmembrane region" description="Helical" evidence="1">
    <location>
        <begin position="388"/>
        <end position="405"/>
    </location>
</feature>
<dbReference type="EMBL" id="SKFG01000010">
    <property type="protein sequence ID" value="TCZ77235.1"/>
    <property type="molecule type" value="Genomic_DNA"/>
</dbReference>
<proteinExistence type="predicted"/>
<keyword evidence="3" id="KW-1185">Reference proteome</keyword>
<evidence type="ECO:0000313" key="2">
    <source>
        <dbReference type="EMBL" id="TCZ77235.1"/>
    </source>
</evidence>
<feature type="transmembrane region" description="Helical" evidence="1">
    <location>
        <begin position="648"/>
        <end position="669"/>
    </location>
</feature>
<feature type="transmembrane region" description="Helical" evidence="1">
    <location>
        <begin position="95"/>
        <end position="113"/>
    </location>
</feature>
<feature type="transmembrane region" description="Helical" evidence="1">
    <location>
        <begin position="498"/>
        <end position="519"/>
    </location>
</feature>